<dbReference type="PROSITE" id="PS51186">
    <property type="entry name" value="GNAT"/>
    <property type="match status" value="1"/>
</dbReference>
<dbReference type="InterPro" id="IPR000182">
    <property type="entry name" value="GNAT_dom"/>
</dbReference>
<dbReference type="Gene3D" id="3.40.630.30">
    <property type="match status" value="1"/>
</dbReference>
<keyword evidence="3" id="KW-1185">Reference proteome</keyword>
<reference evidence="2" key="1">
    <citation type="submission" date="2021-05" db="EMBL/GenBank/DDBJ databases">
        <authorList>
            <person name="Kaiqin L."/>
            <person name="Jian G."/>
        </authorList>
    </citation>
    <scope>NUCLEOTIDE SEQUENCE</scope>
    <source>
        <strain evidence="2">HDS5</strain>
    </source>
</reference>
<dbReference type="AlphaFoldDB" id="A0A975QKQ7"/>
<dbReference type="CDD" id="cd04301">
    <property type="entry name" value="NAT_SF"/>
    <property type="match status" value="1"/>
</dbReference>
<proteinExistence type="predicted"/>
<feature type="domain" description="N-acetyltransferase" evidence="1">
    <location>
        <begin position="111"/>
        <end position="232"/>
    </location>
</feature>
<evidence type="ECO:0000313" key="3">
    <source>
        <dbReference type="Proteomes" id="UP000682416"/>
    </source>
</evidence>
<organism evidence="2 3">
    <name type="scientific">Nocardiopsis eucommiae</name>
    <dbReference type="NCBI Taxonomy" id="2831970"/>
    <lineage>
        <taxon>Bacteria</taxon>
        <taxon>Bacillati</taxon>
        <taxon>Actinomycetota</taxon>
        <taxon>Actinomycetes</taxon>
        <taxon>Streptosporangiales</taxon>
        <taxon>Nocardiopsidaceae</taxon>
        <taxon>Nocardiopsis</taxon>
    </lineage>
</organism>
<gene>
    <name evidence="2" type="ORF">KGD82_13010</name>
</gene>
<dbReference type="KEGG" id="nec:KGD82_13010"/>
<evidence type="ECO:0000259" key="1">
    <source>
        <dbReference type="PROSITE" id="PS51186"/>
    </source>
</evidence>
<sequence>MRPTSPDTLAPLVRRWQRGWALAAALTPATEADGALHVRFERPRRWVERIVLDADRHPERTLALAERVAASPDPDWLTVPTRDAEATVRLLAGTGLEVDPAHETLMTTNLVEHPAATPPVAPYTVHLDEECVVPGRETVLRASLSAPGHVRAGSGIGALVGTDMIAHAIGTEPEHRRRGLGSVVMGTLTSRARALGGRGGLLVSTPQGRGLYSSLGWRPRATVVVARAPGVE</sequence>
<dbReference type="Proteomes" id="UP000682416">
    <property type="component" value="Chromosome"/>
</dbReference>
<dbReference type="InterPro" id="IPR016181">
    <property type="entry name" value="Acyl_CoA_acyltransferase"/>
</dbReference>
<dbReference type="RefSeq" id="WP_378740339.1">
    <property type="nucleotide sequence ID" value="NZ_CBDRIY010000013.1"/>
</dbReference>
<accession>A0A975QKQ7</accession>
<protein>
    <submittedName>
        <fullName evidence="2">GNAT family N-acetyltransferase</fullName>
    </submittedName>
</protein>
<dbReference type="EMBL" id="CP074402">
    <property type="protein sequence ID" value="QVJ02976.1"/>
    <property type="molecule type" value="Genomic_DNA"/>
</dbReference>
<dbReference type="GO" id="GO:0016747">
    <property type="term" value="F:acyltransferase activity, transferring groups other than amino-acyl groups"/>
    <property type="evidence" value="ECO:0007669"/>
    <property type="project" value="InterPro"/>
</dbReference>
<dbReference type="SUPFAM" id="SSF55729">
    <property type="entry name" value="Acyl-CoA N-acyltransferases (Nat)"/>
    <property type="match status" value="1"/>
</dbReference>
<evidence type="ECO:0000313" key="2">
    <source>
        <dbReference type="EMBL" id="QVJ02976.1"/>
    </source>
</evidence>
<name>A0A975QKQ7_9ACTN</name>